<protein>
    <submittedName>
        <fullName evidence="7">ABC transporter</fullName>
    </submittedName>
</protein>
<evidence type="ECO:0000256" key="1">
    <source>
        <dbReference type="ARBA" id="ARBA00022448"/>
    </source>
</evidence>
<evidence type="ECO:0000313" key="7">
    <source>
        <dbReference type="EMBL" id="GLQ24199.1"/>
    </source>
</evidence>
<dbReference type="CDD" id="cd03214">
    <property type="entry name" value="ABC_Iron-Siderophores_B12_Hemin"/>
    <property type="match status" value="1"/>
</dbReference>
<evidence type="ECO:0000256" key="2">
    <source>
        <dbReference type="ARBA" id="ARBA00022741"/>
    </source>
</evidence>
<dbReference type="InterPro" id="IPR003439">
    <property type="entry name" value="ABC_transporter-like_ATP-bd"/>
</dbReference>
<evidence type="ECO:0000256" key="5">
    <source>
        <dbReference type="ARBA" id="ARBA00037066"/>
    </source>
</evidence>
<dbReference type="Pfam" id="PF00005">
    <property type="entry name" value="ABC_tran"/>
    <property type="match status" value="1"/>
</dbReference>
<evidence type="ECO:0000256" key="4">
    <source>
        <dbReference type="ARBA" id="ARBA00022967"/>
    </source>
</evidence>
<dbReference type="Proteomes" id="UP001161391">
    <property type="component" value="Unassembled WGS sequence"/>
</dbReference>
<comment type="caution">
    <text evidence="7">The sequence shown here is derived from an EMBL/GenBank/DDBJ whole genome shotgun (WGS) entry which is preliminary data.</text>
</comment>
<evidence type="ECO:0000259" key="6">
    <source>
        <dbReference type="PROSITE" id="PS50893"/>
    </source>
</evidence>
<keyword evidence="4" id="KW-1278">Translocase</keyword>
<evidence type="ECO:0000256" key="3">
    <source>
        <dbReference type="ARBA" id="ARBA00022840"/>
    </source>
</evidence>
<reference evidence="7" key="2">
    <citation type="submission" date="2023-01" db="EMBL/GenBank/DDBJ databases">
        <title>Draft genome sequence of Algimonas ampicilliniresistens strain NBRC 108219.</title>
        <authorList>
            <person name="Sun Q."/>
            <person name="Mori K."/>
        </authorList>
    </citation>
    <scope>NUCLEOTIDE SEQUENCE</scope>
    <source>
        <strain evidence="7">NBRC 108219</strain>
    </source>
</reference>
<dbReference type="PANTHER" id="PTHR42794:SF1">
    <property type="entry name" value="HEMIN IMPORT ATP-BINDING PROTEIN HMUV"/>
    <property type="match status" value="1"/>
</dbReference>
<dbReference type="SUPFAM" id="SSF52540">
    <property type="entry name" value="P-loop containing nucleoside triphosphate hydrolases"/>
    <property type="match status" value="1"/>
</dbReference>
<dbReference type="SMART" id="SM00382">
    <property type="entry name" value="AAA"/>
    <property type="match status" value="1"/>
</dbReference>
<organism evidence="7 8">
    <name type="scientific">Algimonas ampicilliniresistens</name>
    <dbReference type="NCBI Taxonomy" id="1298735"/>
    <lineage>
        <taxon>Bacteria</taxon>
        <taxon>Pseudomonadati</taxon>
        <taxon>Pseudomonadota</taxon>
        <taxon>Alphaproteobacteria</taxon>
        <taxon>Maricaulales</taxon>
        <taxon>Robiginitomaculaceae</taxon>
        <taxon>Algimonas</taxon>
    </lineage>
</organism>
<keyword evidence="2" id="KW-0547">Nucleotide-binding</keyword>
<dbReference type="PROSITE" id="PS50893">
    <property type="entry name" value="ABC_TRANSPORTER_2"/>
    <property type="match status" value="1"/>
</dbReference>
<dbReference type="PANTHER" id="PTHR42794">
    <property type="entry name" value="HEMIN IMPORT ATP-BINDING PROTEIN HMUV"/>
    <property type="match status" value="1"/>
</dbReference>
<accession>A0ABQ5V9K4</accession>
<keyword evidence="1" id="KW-0813">Transport</keyword>
<dbReference type="Gene3D" id="3.40.50.300">
    <property type="entry name" value="P-loop containing nucleotide triphosphate hydrolases"/>
    <property type="match status" value="1"/>
</dbReference>
<dbReference type="EMBL" id="BSNK01000002">
    <property type="protein sequence ID" value="GLQ24199.1"/>
    <property type="molecule type" value="Genomic_DNA"/>
</dbReference>
<name>A0ABQ5V9K4_9PROT</name>
<gene>
    <name evidence="7" type="ORF">GCM10007853_20730</name>
</gene>
<sequence length="245" mass="25953">MTEAAITGLSVDRIVKDYPSGGGVDVGAIQFEAGKLIALIGPNGAGKSTLIKALVGALDAQINGLSYSGTAITDPRQRARLLAYLSQTRTGPALASVRDVVALGRFPFGGQDPEGRVARVIEQLGLTALTDRRFGTLSGGEQARVLLGRALAVDAPVLLVDEPTASLDPHYVLRILEALRQEAQRGRTVIVSLHDLALAQRYCDTAIVLSGGKIVAQGSFETALTPDILRDVFRIRQTPNGYEPQ</sequence>
<evidence type="ECO:0000313" key="8">
    <source>
        <dbReference type="Proteomes" id="UP001161391"/>
    </source>
</evidence>
<keyword evidence="3" id="KW-0067">ATP-binding</keyword>
<dbReference type="InterPro" id="IPR003593">
    <property type="entry name" value="AAA+_ATPase"/>
</dbReference>
<keyword evidence="8" id="KW-1185">Reference proteome</keyword>
<dbReference type="PROSITE" id="PS00211">
    <property type="entry name" value="ABC_TRANSPORTER_1"/>
    <property type="match status" value="1"/>
</dbReference>
<dbReference type="RefSeq" id="WP_284390382.1">
    <property type="nucleotide sequence ID" value="NZ_BSNK01000002.1"/>
</dbReference>
<proteinExistence type="predicted"/>
<comment type="function">
    <text evidence="5">Part of the ABC transporter complex HmuTUV involved in hemin import. Responsible for energy coupling to the transport system.</text>
</comment>
<dbReference type="InterPro" id="IPR027417">
    <property type="entry name" value="P-loop_NTPase"/>
</dbReference>
<dbReference type="InterPro" id="IPR017871">
    <property type="entry name" value="ABC_transporter-like_CS"/>
</dbReference>
<reference evidence="7" key="1">
    <citation type="journal article" date="2014" name="Int. J. Syst. Evol. Microbiol.">
        <title>Complete genome of a new Firmicutes species belonging to the dominant human colonic microbiota ('Ruminococcus bicirculans') reveals two chromosomes and a selective capacity to utilize plant glucans.</title>
        <authorList>
            <consortium name="NISC Comparative Sequencing Program"/>
            <person name="Wegmann U."/>
            <person name="Louis P."/>
            <person name="Goesmann A."/>
            <person name="Henrissat B."/>
            <person name="Duncan S.H."/>
            <person name="Flint H.J."/>
        </authorList>
    </citation>
    <scope>NUCLEOTIDE SEQUENCE</scope>
    <source>
        <strain evidence="7">NBRC 108219</strain>
    </source>
</reference>
<feature type="domain" description="ABC transporter" evidence="6">
    <location>
        <begin position="9"/>
        <end position="236"/>
    </location>
</feature>